<accession>C0QMK2</accession>
<dbReference type="Proteomes" id="UP000000442">
    <property type="component" value="Plasmid pHRM2a"/>
</dbReference>
<dbReference type="EMBL" id="CP001088">
    <property type="protein sequence ID" value="ACN17996.1"/>
    <property type="molecule type" value="Genomic_DNA"/>
</dbReference>
<proteinExistence type="predicted"/>
<dbReference type="AlphaFoldDB" id="C0QMK2"/>
<organism evidence="2 3">
    <name type="scientific">Desulforapulum autotrophicum (strain ATCC 43914 / DSM 3382 / VKM B-1955 / HRM2)</name>
    <name type="common">Desulfobacterium autotrophicum</name>
    <dbReference type="NCBI Taxonomy" id="177437"/>
    <lineage>
        <taxon>Bacteria</taxon>
        <taxon>Pseudomonadati</taxon>
        <taxon>Thermodesulfobacteriota</taxon>
        <taxon>Desulfobacteria</taxon>
        <taxon>Desulfobacterales</taxon>
        <taxon>Desulfobacteraceae</taxon>
        <taxon>Desulforapulum</taxon>
    </lineage>
</organism>
<name>C0QMK2_DESAH</name>
<dbReference type="KEGG" id="dat:HRM2_p00020"/>
<feature type="region of interest" description="Disordered" evidence="1">
    <location>
        <begin position="1"/>
        <end position="104"/>
    </location>
</feature>
<evidence type="ECO:0000256" key="1">
    <source>
        <dbReference type="SAM" id="MobiDB-lite"/>
    </source>
</evidence>
<dbReference type="eggNOG" id="ENOG5033W50">
    <property type="taxonomic scope" value="Bacteria"/>
</dbReference>
<feature type="compositionally biased region" description="Basic and acidic residues" evidence="1">
    <location>
        <begin position="1"/>
        <end position="13"/>
    </location>
</feature>
<reference evidence="2 3" key="1">
    <citation type="journal article" date="2009" name="Environ. Microbiol.">
        <title>Genome sequence of Desulfobacterium autotrophicum HRM2, a marine sulfate reducer oxidizing organic carbon completely to carbon dioxide.</title>
        <authorList>
            <person name="Strittmatter A.W."/>
            <person name="Liesegang H."/>
            <person name="Rabus R."/>
            <person name="Decker I."/>
            <person name="Amann J."/>
            <person name="Andres S."/>
            <person name="Henne A."/>
            <person name="Fricke W.F."/>
            <person name="Martinez-Arias R."/>
            <person name="Bartels D."/>
            <person name="Goesmann A."/>
            <person name="Krause L."/>
            <person name="Puehler A."/>
            <person name="Klenk H.P."/>
            <person name="Richter M."/>
            <person name="Schuler M."/>
            <person name="Gloeckner F.O."/>
            <person name="Meyerdierks A."/>
            <person name="Gottschalk G."/>
            <person name="Amann R."/>
        </authorList>
    </citation>
    <scope>NUCLEOTIDE SEQUENCE [LARGE SCALE GENOMIC DNA]</scope>
    <source>
        <strain evidence="3">ATCC 43914 / DSM 3382 / HRM2</strain>
        <plasmid evidence="3">Plasmid pHRM2a</plasmid>
    </source>
</reference>
<sequence>MGKPKSLADRIAETKSQNISQNEKEKEQAILKALNKPSNRATEQVSNRTTEQVNNRTSEQASGHLFEQESNRTSEQVNNRASGQESNRASEQEDNRTTGQVSNRASEQVDGFCIDLKPTNLRLNQYQILFEIYFNRPFKVSGPERIGLRWKPPIAYGTVRNALLSLEKKGYISRPNSINDGVKKGTTCQVSESKCKPLFGSSSVINSEQVSKWTTEQVNNRASEQVNNRTTGQQSNRTTEQASASYMTDRQIYNNKNLSVFFKNSDYWNSQGLTLKKITSWCDEHEICTPDFLLQQLQIGEHHPKIKAASSPISYFFKSVLSGGLERPNGFEFPEEKATRLKAEEVAKQQEIIASMENTRQKERELADQESFLMFMNDNEAVKAALDEITKEYMTPTMKASVNVFLKKQTIDTRLENRLRLYFQKEEKK</sequence>
<geneLocation type="plasmid" evidence="2 3">
    <name>pHRM2a</name>
</geneLocation>
<feature type="compositionally biased region" description="Polar residues" evidence="1">
    <location>
        <begin position="73"/>
        <end position="87"/>
    </location>
</feature>
<protein>
    <submittedName>
        <fullName evidence="2">Uncharacterized protein</fullName>
    </submittedName>
</protein>
<feature type="compositionally biased region" description="Polar residues" evidence="1">
    <location>
        <begin position="36"/>
        <end position="61"/>
    </location>
</feature>
<dbReference type="RefSeq" id="WP_012663291.1">
    <property type="nucleotide sequence ID" value="NC_012109.1"/>
</dbReference>
<evidence type="ECO:0000313" key="3">
    <source>
        <dbReference type="Proteomes" id="UP000000442"/>
    </source>
</evidence>
<dbReference type="OrthoDB" id="9886622at2"/>
<dbReference type="HOGENOM" id="CLU_638926_0_0_7"/>
<keyword evidence="2" id="KW-0614">Plasmid</keyword>
<gene>
    <name evidence="2" type="ORF">HRM2_p00020</name>
</gene>
<feature type="region of interest" description="Disordered" evidence="1">
    <location>
        <begin position="216"/>
        <end position="245"/>
    </location>
</feature>
<evidence type="ECO:0000313" key="2">
    <source>
        <dbReference type="EMBL" id="ACN17996.1"/>
    </source>
</evidence>
<keyword evidence="3" id="KW-1185">Reference proteome</keyword>